<keyword evidence="2" id="KW-1185">Reference proteome</keyword>
<dbReference type="InterPro" id="IPR021146">
    <property type="entry name" value="Phage_gp6-like_head-tail"/>
</dbReference>
<protein>
    <submittedName>
        <fullName evidence="1">Phage gp6-like head-tail connector protein</fullName>
    </submittedName>
</protein>
<reference evidence="1" key="1">
    <citation type="submission" date="2015-08" db="EMBL/GenBank/DDBJ databases">
        <title>Draft genome sequence of Komagataeibacter europaeus CECT 8546 a cellulose producer strain from vinegar produced by the traditional method.</title>
        <authorList>
            <person name="Poehlein A."/>
            <person name="Valera M.J."/>
            <person name="Haack F.S."/>
            <person name="Mas A."/>
            <person name="Daniel R."/>
            <person name="Streit W.R."/>
            <person name="Mateo E."/>
        </authorList>
    </citation>
    <scope>NUCLEOTIDE SEQUENCE [LARGE SCALE GENOMIC DNA]</scope>
    <source>
        <strain evidence="1">CECT 8546</strain>
    </source>
</reference>
<organism evidence="1 2">
    <name type="scientific">Komagataeibacter europaeus</name>
    <name type="common">Gluconacetobacter europaeus</name>
    <dbReference type="NCBI Taxonomy" id="33995"/>
    <lineage>
        <taxon>Bacteria</taxon>
        <taxon>Pseudomonadati</taxon>
        <taxon>Pseudomonadota</taxon>
        <taxon>Alphaproteobacteria</taxon>
        <taxon>Acetobacterales</taxon>
        <taxon>Acetobacteraceae</taxon>
        <taxon>Komagataeibacter</taxon>
    </lineage>
</organism>
<dbReference type="CDD" id="cd08054">
    <property type="entry name" value="gp6"/>
    <property type="match status" value="1"/>
</dbReference>
<accession>A0A0M0EBW1</accession>
<dbReference type="Proteomes" id="UP000037566">
    <property type="component" value="Unassembled WGS sequence"/>
</dbReference>
<evidence type="ECO:0000313" key="1">
    <source>
        <dbReference type="EMBL" id="KON62730.1"/>
    </source>
</evidence>
<evidence type="ECO:0000313" key="2">
    <source>
        <dbReference type="Proteomes" id="UP000037566"/>
    </source>
</evidence>
<dbReference type="InterPro" id="IPR006450">
    <property type="entry name" value="Phage_HK97_gp6-like"/>
</dbReference>
<dbReference type="PATRIC" id="fig|33995.3.peg.4181"/>
<comment type="caution">
    <text evidence="1">The sequence shown here is derived from an EMBL/GenBank/DDBJ whole genome shotgun (WGS) entry which is preliminary data.</text>
</comment>
<dbReference type="EMBL" id="LHUQ01000073">
    <property type="protein sequence ID" value="KON62730.1"/>
    <property type="molecule type" value="Genomic_DNA"/>
</dbReference>
<dbReference type="RefSeq" id="WP_053324243.1">
    <property type="nucleotide sequence ID" value="NZ_LHUQ01000073.1"/>
</dbReference>
<dbReference type="Gene3D" id="1.10.3230.30">
    <property type="entry name" value="Phage gp6-like head-tail connector protein"/>
    <property type="match status" value="1"/>
</dbReference>
<proteinExistence type="predicted"/>
<sequence length="110" mass="12342">MAMISVSEAKTQLRLEPEFTAHDSHLESLIKAAQRSIERGYCCTLVSTQEELEKLPDGVRGFIADEDIQLAMKMMVARWYLDPVGANTESDTPAKLGVEFLLFPLMEHTV</sequence>
<gene>
    <name evidence="1" type="ORF">KOEU_37780</name>
</gene>
<dbReference type="Pfam" id="PF05135">
    <property type="entry name" value="Phage_connect_1"/>
    <property type="match status" value="1"/>
</dbReference>
<name>A0A0M0EBW1_KOMEU</name>
<dbReference type="AlphaFoldDB" id="A0A0M0EBW1"/>
<dbReference type="NCBIfam" id="TIGR01560">
    <property type="entry name" value="put_DNA_pack"/>
    <property type="match status" value="1"/>
</dbReference>
<dbReference type="STRING" id="33995.KOEU_37780"/>